<dbReference type="Pfam" id="PF05132">
    <property type="entry name" value="RNA_pol_Rpc4"/>
    <property type="match status" value="1"/>
</dbReference>
<feature type="compositionally biased region" description="Pro residues" evidence="5">
    <location>
        <begin position="275"/>
        <end position="284"/>
    </location>
</feature>
<gene>
    <name evidence="6" type="ORF">DBRI00130_LOCUS11190</name>
</gene>
<evidence type="ECO:0000256" key="3">
    <source>
        <dbReference type="ARBA" id="ARBA00023163"/>
    </source>
</evidence>
<feature type="region of interest" description="Disordered" evidence="5">
    <location>
        <begin position="1"/>
        <end position="131"/>
    </location>
</feature>
<evidence type="ECO:0000256" key="1">
    <source>
        <dbReference type="ARBA" id="ARBA00004123"/>
    </source>
</evidence>
<sequence length="514" mass="53682">MPPGQPPSQAGKFKPRKPPPKRKSTSSSSSPPAAAAASSPPPASTASSSNSPGRGERGGRGRGRDGDGRGRGGRDGRGRGGRGGRGRGRVGGRINAQGAVFFTGDAVKPDAVGSKNKAVGKDAAVSQPRDESTVAVGLAGSIIMPGGGGSGGVIGARGRGAQSAAQSDLAAAEARRGEGEEIIIGELEGGGIGSGKDAEDAKERILDRMSASNNLPSLFEDDEEDDADVPLSAYTYDSDSSLEEAKAMAAAKRADMRRLKKGYRERQEATSVPPARLPFPPPPMSTGDIRFMYKTQIPPNTATTIKPDEAKSSMGNDNEETTTAPPAKDNNTDPELTSPFLNLSISNKEQKKAEVNSWIKFKFPTRLPQLHPQSTQSGMRIKNEFKLDPDADDDSNDGGGDMMDVDSQTKTEGGVAAEEEGGGGRGTSGYDDTLKDAAPGKYGRILVYESGKTIFVVGGEDGSPEVRMNLTEGLQCGFLQQAVVIDPDEGQYIPLGEIKKSLTITPDIDKAFSS</sequence>
<evidence type="ECO:0008006" key="7">
    <source>
        <dbReference type="Google" id="ProtNLM"/>
    </source>
</evidence>
<feature type="compositionally biased region" description="Basic and acidic residues" evidence="5">
    <location>
        <begin position="54"/>
        <end position="78"/>
    </location>
</feature>
<keyword evidence="3" id="KW-0804">Transcription</keyword>
<keyword evidence="2" id="KW-0240">DNA-directed RNA polymerase</keyword>
<dbReference type="AlphaFoldDB" id="A0A6U3X0W8"/>
<name>A0A6U3X0W8_9STRA</name>
<feature type="compositionally biased region" description="Low complexity" evidence="5">
    <location>
        <begin position="25"/>
        <end position="53"/>
    </location>
</feature>
<dbReference type="EMBL" id="HBNS01013901">
    <property type="protein sequence ID" value="CAE4600122.1"/>
    <property type="molecule type" value="Transcribed_RNA"/>
</dbReference>
<accession>A0A6U3X0W8</accession>
<dbReference type="PANTHER" id="PTHR13408:SF0">
    <property type="entry name" value="DNA-DIRECTED RNA POLYMERASE III SUBUNIT RPC4"/>
    <property type="match status" value="1"/>
</dbReference>
<evidence type="ECO:0000256" key="4">
    <source>
        <dbReference type="ARBA" id="ARBA00023242"/>
    </source>
</evidence>
<feature type="compositionally biased region" description="Basic residues" evidence="5">
    <location>
        <begin position="79"/>
        <end position="90"/>
    </location>
</feature>
<dbReference type="GO" id="GO:0003677">
    <property type="term" value="F:DNA binding"/>
    <property type="evidence" value="ECO:0007669"/>
    <property type="project" value="InterPro"/>
</dbReference>
<feature type="compositionally biased region" description="Polar residues" evidence="5">
    <location>
        <begin position="313"/>
        <end position="324"/>
    </location>
</feature>
<feature type="region of interest" description="Disordered" evidence="5">
    <location>
        <begin position="263"/>
        <end position="339"/>
    </location>
</feature>
<organism evidence="6">
    <name type="scientific">Ditylum brightwellii</name>
    <dbReference type="NCBI Taxonomy" id="49249"/>
    <lineage>
        <taxon>Eukaryota</taxon>
        <taxon>Sar</taxon>
        <taxon>Stramenopiles</taxon>
        <taxon>Ochrophyta</taxon>
        <taxon>Bacillariophyta</taxon>
        <taxon>Mediophyceae</taxon>
        <taxon>Lithodesmiophycidae</taxon>
        <taxon>Lithodesmiales</taxon>
        <taxon>Lithodesmiaceae</taxon>
        <taxon>Ditylum</taxon>
    </lineage>
</organism>
<protein>
    <recommendedName>
        <fullName evidence="7">DNA-directed RNA polymerase III subunit RPC4</fullName>
    </recommendedName>
</protein>
<dbReference type="InterPro" id="IPR007811">
    <property type="entry name" value="RPC4"/>
</dbReference>
<evidence type="ECO:0000256" key="2">
    <source>
        <dbReference type="ARBA" id="ARBA00022478"/>
    </source>
</evidence>
<dbReference type="GO" id="GO:0042797">
    <property type="term" value="P:tRNA transcription by RNA polymerase III"/>
    <property type="evidence" value="ECO:0007669"/>
    <property type="project" value="TreeGrafter"/>
</dbReference>
<evidence type="ECO:0000256" key="5">
    <source>
        <dbReference type="SAM" id="MobiDB-lite"/>
    </source>
</evidence>
<feature type="compositionally biased region" description="Basic residues" evidence="5">
    <location>
        <begin position="13"/>
        <end position="24"/>
    </location>
</feature>
<proteinExistence type="predicted"/>
<feature type="region of interest" description="Disordered" evidence="5">
    <location>
        <begin position="369"/>
        <end position="432"/>
    </location>
</feature>
<reference evidence="6" key="1">
    <citation type="submission" date="2021-01" db="EMBL/GenBank/DDBJ databases">
        <authorList>
            <person name="Corre E."/>
            <person name="Pelletier E."/>
            <person name="Niang G."/>
            <person name="Scheremetjew M."/>
            <person name="Finn R."/>
            <person name="Kale V."/>
            <person name="Holt S."/>
            <person name="Cochrane G."/>
            <person name="Meng A."/>
            <person name="Brown T."/>
            <person name="Cohen L."/>
        </authorList>
    </citation>
    <scope>NUCLEOTIDE SEQUENCE</scope>
    <source>
        <strain evidence="6">GSO104</strain>
    </source>
</reference>
<evidence type="ECO:0000313" key="6">
    <source>
        <dbReference type="EMBL" id="CAE4600122.1"/>
    </source>
</evidence>
<comment type="subcellular location">
    <subcellularLocation>
        <location evidence="1">Nucleus</location>
    </subcellularLocation>
</comment>
<dbReference type="GO" id="GO:0005666">
    <property type="term" value="C:RNA polymerase III complex"/>
    <property type="evidence" value="ECO:0007669"/>
    <property type="project" value="InterPro"/>
</dbReference>
<dbReference type="PANTHER" id="PTHR13408">
    <property type="entry name" value="DNA-DIRECTED RNA POLYMERASE III"/>
    <property type="match status" value="1"/>
</dbReference>
<keyword evidence="4" id="KW-0539">Nucleus</keyword>